<comment type="caution">
    <text evidence="1">The sequence shown here is derived from an EMBL/GenBank/DDBJ whole genome shotgun (WGS) entry which is preliminary data.</text>
</comment>
<sequence>MNLVTKLGVVTLATITVVPLASVVNPSVAQAKTVKRAKKVNKKKAKTYKISKNLLRSKKKYLIKQYTAEDMGITLHQQSAKKLFMVCDNGMYTSSLNYKITKQTAKGNTLTFKLKTLLNKNQKGYNFASGSGTLKVVRTGKNSYKIPTIYRGDNNAWRINNHKFSHIEENIKPKKSRISGLKMISAKKAGHYVKYELKHQLLK</sequence>
<protein>
    <submittedName>
        <fullName evidence="1">Uncharacterized protein</fullName>
    </submittedName>
</protein>
<keyword evidence="2" id="KW-1185">Reference proteome</keyword>
<accession>A0A426D929</accession>
<organism evidence="1 2">
    <name type="scientific">Lactiplantibacillus garii</name>
    <dbReference type="NCBI Taxonomy" id="2306423"/>
    <lineage>
        <taxon>Bacteria</taxon>
        <taxon>Bacillati</taxon>
        <taxon>Bacillota</taxon>
        <taxon>Bacilli</taxon>
        <taxon>Lactobacillales</taxon>
        <taxon>Lactobacillaceae</taxon>
        <taxon>Lactiplantibacillus</taxon>
    </lineage>
</organism>
<proteinExistence type="predicted"/>
<gene>
    <name evidence="1" type="ORF">D1831_03840</name>
</gene>
<dbReference type="AlphaFoldDB" id="A0A426D929"/>
<evidence type="ECO:0000313" key="1">
    <source>
        <dbReference type="EMBL" id="RRK11085.1"/>
    </source>
</evidence>
<evidence type="ECO:0000313" key="2">
    <source>
        <dbReference type="Proteomes" id="UP000283633"/>
    </source>
</evidence>
<reference evidence="1 2" key="1">
    <citation type="submission" date="2018-08" db="EMBL/GenBank/DDBJ databases">
        <title>Genome Lactobacillus garii FI11369.</title>
        <authorList>
            <person name="Diaz M."/>
            <person name="Narbad A."/>
        </authorList>
    </citation>
    <scope>NUCLEOTIDE SEQUENCE [LARGE SCALE GENOMIC DNA]</scope>
    <source>
        <strain evidence="1 2">FI11369</strain>
    </source>
</reference>
<dbReference type="RefSeq" id="WP_125071609.1">
    <property type="nucleotide sequence ID" value="NZ_QWZQ01000009.1"/>
</dbReference>
<name>A0A426D929_9LACO</name>
<dbReference type="Proteomes" id="UP000283633">
    <property type="component" value="Unassembled WGS sequence"/>
</dbReference>
<dbReference type="EMBL" id="QWZQ01000009">
    <property type="protein sequence ID" value="RRK11085.1"/>
    <property type="molecule type" value="Genomic_DNA"/>
</dbReference>